<name>A0ABP7INJ1_9ACTN</name>
<accession>A0ABP7INJ1</accession>
<keyword evidence="2" id="KW-1185">Reference proteome</keyword>
<evidence type="ECO:0000313" key="2">
    <source>
        <dbReference type="Proteomes" id="UP001501821"/>
    </source>
</evidence>
<sequence length="132" mass="13861">MVPVPPDDQPTDRPPVVLVDGLSREQVLEAVGDARATSDAPLDLEGHGSSGVAVLSLALHQRRLGLEIAHVACLDARGEDDPVSGRPLAPPTAPRVATALTFVPGKDDASRAWTARTVDAFRAVGWTVELLT</sequence>
<organism evidence="1 2">
    <name type="scientific">Nocardioides panacisoli</name>
    <dbReference type="NCBI Taxonomy" id="627624"/>
    <lineage>
        <taxon>Bacteria</taxon>
        <taxon>Bacillati</taxon>
        <taxon>Actinomycetota</taxon>
        <taxon>Actinomycetes</taxon>
        <taxon>Propionibacteriales</taxon>
        <taxon>Nocardioidaceae</taxon>
        <taxon>Nocardioides</taxon>
    </lineage>
</organism>
<gene>
    <name evidence="1" type="ORF">GCM10022242_25650</name>
</gene>
<dbReference type="Proteomes" id="UP001501821">
    <property type="component" value="Unassembled WGS sequence"/>
</dbReference>
<comment type="caution">
    <text evidence="1">The sequence shown here is derived from an EMBL/GenBank/DDBJ whole genome shotgun (WGS) entry which is preliminary data.</text>
</comment>
<reference evidence="2" key="1">
    <citation type="journal article" date="2019" name="Int. J. Syst. Evol. Microbiol.">
        <title>The Global Catalogue of Microorganisms (GCM) 10K type strain sequencing project: providing services to taxonomists for standard genome sequencing and annotation.</title>
        <authorList>
            <consortium name="The Broad Institute Genomics Platform"/>
            <consortium name="The Broad Institute Genome Sequencing Center for Infectious Disease"/>
            <person name="Wu L."/>
            <person name="Ma J."/>
        </authorList>
    </citation>
    <scope>NUCLEOTIDE SEQUENCE [LARGE SCALE GENOMIC DNA]</scope>
    <source>
        <strain evidence="2">JCM 16953</strain>
    </source>
</reference>
<protein>
    <recommendedName>
        <fullName evidence="3">Alpha/beta hydrolase</fullName>
    </recommendedName>
</protein>
<evidence type="ECO:0000313" key="1">
    <source>
        <dbReference type="EMBL" id="GAA3822972.1"/>
    </source>
</evidence>
<evidence type="ECO:0008006" key="3">
    <source>
        <dbReference type="Google" id="ProtNLM"/>
    </source>
</evidence>
<dbReference type="EMBL" id="BAABAH010000008">
    <property type="protein sequence ID" value="GAA3822972.1"/>
    <property type="molecule type" value="Genomic_DNA"/>
</dbReference>
<proteinExistence type="predicted"/>